<gene>
    <name evidence="4" type="ORF">DYB38_005225</name>
</gene>
<accession>A0A397CM78</accession>
<dbReference type="PRINTS" id="PR00069">
    <property type="entry name" value="ALDKETRDTASE"/>
</dbReference>
<evidence type="ECO:0000313" key="4">
    <source>
        <dbReference type="EMBL" id="RHY45599.1"/>
    </source>
</evidence>
<sequence>MACLLCHKPMPFDVSKAPPLPPPGLACGSKMDALLGDLEKVCPRHKCVVFSQFSEVLDLVLAQLTLRGVRCVQLRSGNQVELRREFETQDDVRVLLLPLKKYNHGLNLVEATHVFLVEPSLQPALHAQAMARVKRLDQTEPTFVHRYKERTAELVVQAVQAGFRGIDTACQPKHYFEQGVGDALAQLYASGTVTRDQIFLQTKFTSLNGQDVKQPLPYDSTAPLGEQVHQSFATSMRNLQTTYVDSLVLHGPLSTHEQTMEVWRAMEQLHRDGKARRIGISNMYSPQAFSRLFHEASVPPSVLQNRFYADTGYDTELRQFCREHNVQYQSFWTLTGNPKLVHGPQVAAIAARVGATHEQVWYRFVMALGIVPLSGTTSKQHMAEDVAVELVSLTKDDVTTLARLIGDEL</sequence>
<dbReference type="GO" id="GO:0016787">
    <property type="term" value="F:hydrolase activity"/>
    <property type="evidence" value="ECO:0007669"/>
    <property type="project" value="UniProtKB-KW"/>
</dbReference>
<evidence type="ECO:0000259" key="2">
    <source>
        <dbReference type="Pfam" id="PF00248"/>
    </source>
</evidence>
<dbReference type="InterPro" id="IPR020471">
    <property type="entry name" value="AKR"/>
</dbReference>
<dbReference type="InterPro" id="IPR027417">
    <property type="entry name" value="P-loop_NTPase"/>
</dbReference>
<proteinExistence type="predicted"/>
<dbReference type="VEuPathDB" id="FungiDB:H257_18892"/>
<dbReference type="SUPFAM" id="SSF51430">
    <property type="entry name" value="NAD(P)-linked oxidoreductase"/>
    <property type="match status" value="1"/>
</dbReference>
<dbReference type="PANTHER" id="PTHR43827:SF8">
    <property type="entry name" value="ALDO_KETO REDUCTASE FAMILY PROTEIN"/>
    <property type="match status" value="1"/>
</dbReference>
<comment type="caution">
    <text evidence="4">The sequence shown here is derived from an EMBL/GenBank/DDBJ whole genome shotgun (WGS) entry which is preliminary data.</text>
</comment>
<feature type="domain" description="NADP-dependent oxidoreductase" evidence="2">
    <location>
        <begin position="148"/>
        <end position="403"/>
    </location>
</feature>
<dbReference type="AlphaFoldDB" id="A0A397CM78"/>
<evidence type="ECO:0000256" key="1">
    <source>
        <dbReference type="ARBA" id="ARBA00022801"/>
    </source>
</evidence>
<dbReference type="InterPro" id="IPR036812">
    <property type="entry name" value="NAD(P)_OxRdtase_dom_sf"/>
</dbReference>
<dbReference type="Proteomes" id="UP000265716">
    <property type="component" value="Unassembled WGS sequence"/>
</dbReference>
<feature type="domain" description="Helicase C-terminal" evidence="3">
    <location>
        <begin position="40"/>
        <end position="136"/>
    </location>
</feature>
<dbReference type="InterPro" id="IPR001650">
    <property type="entry name" value="Helicase_C-like"/>
</dbReference>
<name>A0A397CM78_APHAT</name>
<dbReference type="InterPro" id="IPR049730">
    <property type="entry name" value="SNF2/RAD54-like_C"/>
</dbReference>
<dbReference type="Gene3D" id="3.40.50.300">
    <property type="entry name" value="P-loop containing nucleotide triphosphate hydrolases"/>
    <property type="match status" value="1"/>
</dbReference>
<dbReference type="PANTHER" id="PTHR43827">
    <property type="entry name" value="2,5-DIKETO-D-GLUCONIC ACID REDUCTASE"/>
    <property type="match status" value="1"/>
</dbReference>
<dbReference type="CDD" id="cd19071">
    <property type="entry name" value="AKR_AKR1-5-like"/>
    <property type="match status" value="1"/>
</dbReference>
<evidence type="ECO:0000313" key="5">
    <source>
        <dbReference type="Proteomes" id="UP000265716"/>
    </source>
</evidence>
<keyword evidence="1" id="KW-0378">Hydrolase</keyword>
<dbReference type="CDD" id="cd18793">
    <property type="entry name" value="SF2_C_SNF"/>
    <property type="match status" value="1"/>
</dbReference>
<dbReference type="EMBL" id="QUTC01007979">
    <property type="protein sequence ID" value="RHY45599.1"/>
    <property type="molecule type" value="Genomic_DNA"/>
</dbReference>
<evidence type="ECO:0000259" key="3">
    <source>
        <dbReference type="Pfam" id="PF00271"/>
    </source>
</evidence>
<dbReference type="Pfam" id="PF00271">
    <property type="entry name" value="Helicase_C"/>
    <property type="match status" value="1"/>
</dbReference>
<dbReference type="Pfam" id="PF00248">
    <property type="entry name" value="Aldo_ket_red"/>
    <property type="match status" value="1"/>
</dbReference>
<reference evidence="4 5" key="1">
    <citation type="submission" date="2018-08" db="EMBL/GenBank/DDBJ databases">
        <title>Aphanomyces genome sequencing and annotation.</title>
        <authorList>
            <person name="Minardi D."/>
            <person name="Oidtmann B."/>
            <person name="Van Der Giezen M."/>
            <person name="Studholme D.J."/>
        </authorList>
    </citation>
    <scope>NUCLEOTIDE SEQUENCE [LARGE SCALE GENOMIC DNA]</scope>
    <source>
        <strain evidence="4 5">SA</strain>
    </source>
</reference>
<organism evidence="4 5">
    <name type="scientific">Aphanomyces astaci</name>
    <name type="common">Crayfish plague agent</name>
    <dbReference type="NCBI Taxonomy" id="112090"/>
    <lineage>
        <taxon>Eukaryota</taxon>
        <taxon>Sar</taxon>
        <taxon>Stramenopiles</taxon>
        <taxon>Oomycota</taxon>
        <taxon>Saprolegniomycetes</taxon>
        <taxon>Saprolegniales</taxon>
        <taxon>Verrucalvaceae</taxon>
        <taxon>Aphanomyces</taxon>
    </lineage>
</organism>
<protein>
    <submittedName>
        <fullName evidence="4">Uncharacterized protein</fullName>
    </submittedName>
</protein>
<dbReference type="InterPro" id="IPR023210">
    <property type="entry name" value="NADP_OxRdtase_dom"/>
</dbReference>
<dbReference type="GO" id="GO:0016491">
    <property type="term" value="F:oxidoreductase activity"/>
    <property type="evidence" value="ECO:0007669"/>
    <property type="project" value="InterPro"/>
</dbReference>
<dbReference type="Gene3D" id="3.20.20.100">
    <property type="entry name" value="NADP-dependent oxidoreductase domain"/>
    <property type="match status" value="1"/>
</dbReference>
<dbReference type="SUPFAM" id="SSF52540">
    <property type="entry name" value="P-loop containing nucleoside triphosphate hydrolases"/>
    <property type="match status" value="1"/>
</dbReference>